<reference evidence="1 2" key="1">
    <citation type="submission" date="2015-07" db="EMBL/GenBank/DDBJ databases">
        <authorList>
            <person name="Noorani M."/>
        </authorList>
    </citation>
    <scope>NUCLEOTIDE SEQUENCE [LARGE SCALE GENOMIC DNA]</scope>
    <source>
        <strain evidence="1 2">KCTC 42284</strain>
    </source>
</reference>
<dbReference type="STRING" id="1579979.WM2015_481"/>
<evidence type="ECO:0000313" key="2">
    <source>
        <dbReference type="Proteomes" id="UP000066624"/>
    </source>
</evidence>
<accession>A0A0K0XT46</accession>
<gene>
    <name evidence="1" type="ORF">WM2015_481</name>
</gene>
<dbReference type="RefSeq" id="WP_156200760.1">
    <property type="nucleotide sequence ID" value="NZ_CP012154.1"/>
</dbReference>
<keyword evidence="2" id="KW-1185">Reference proteome</keyword>
<evidence type="ECO:0000313" key="1">
    <source>
        <dbReference type="EMBL" id="AKS40863.1"/>
    </source>
</evidence>
<dbReference type="OrthoDB" id="6197083at2"/>
<proteinExistence type="predicted"/>
<sequence>MSDDPKTPKEESSSGSNPVREMFLLAALYLPLGFFLWFFAASLLMLPARLVSQFLLGLLHADIFERIFQADFYFEIQTAIAVPNPEGGEALLLTWDVNPMIYAWGMALLFGLTMATPMTVKRRLLQMLIGFSVVTLVTVWGVYWEVWKDLAFMWSQQFPAQVVPLVEASVYTPTMIALFYQLGYLMFPAVVPLATWILLNRRFIETEVVRHSG</sequence>
<dbReference type="Proteomes" id="UP000066624">
    <property type="component" value="Chromosome"/>
</dbReference>
<name>A0A0K0XT46_9GAMM</name>
<dbReference type="KEGG" id="wma:WM2015_481"/>
<dbReference type="InterPro" id="IPR049823">
    <property type="entry name" value="XrtH_assoc"/>
</dbReference>
<dbReference type="NCBIfam" id="NF041730">
    <property type="entry name" value="XrtH_assoc"/>
    <property type="match status" value="1"/>
</dbReference>
<organism evidence="1 2">
    <name type="scientific">Wenzhouxiangella marina</name>
    <dbReference type="NCBI Taxonomy" id="1579979"/>
    <lineage>
        <taxon>Bacteria</taxon>
        <taxon>Pseudomonadati</taxon>
        <taxon>Pseudomonadota</taxon>
        <taxon>Gammaproteobacteria</taxon>
        <taxon>Chromatiales</taxon>
        <taxon>Wenzhouxiangellaceae</taxon>
        <taxon>Wenzhouxiangella</taxon>
    </lineage>
</organism>
<protein>
    <submittedName>
        <fullName evidence="1">Uncharacterized protein</fullName>
    </submittedName>
</protein>
<dbReference type="EMBL" id="CP012154">
    <property type="protein sequence ID" value="AKS40863.1"/>
    <property type="molecule type" value="Genomic_DNA"/>
</dbReference>
<dbReference type="AlphaFoldDB" id="A0A0K0XT46"/>